<feature type="region of interest" description="Disordered" evidence="1">
    <location>
        <begin position="67"/>
        <end position="96"/>
    </location>
</feature>
<dbReference type="GeneID" id="40305231"/>
<dbReference type="EMBL" id="NWUJ01000001">
    <property type="protein sequence ID" value="PFH37826.1"/>
    <property type="molecule type" value="Genomic_DNA"/>
</dbReference>
<evidence type="ECO:0000256" key="1">
    <source>
        <dbReference type="SAM" id="MobiDB-lite"/>
    </source>
</evidence>
<accession>A0A2A9MNL7</accession>
<protein>
    <submittedName>
        <fullName evidence="2">Uncharacterized protein</fullName>
    </submittedName>
</protein>
<dbReference type="KEGG" id="bbes:BESB_001680"/>
<sequence>MTQNFFESSVTSFFQSAPLGSSFSPGSSSSTCPSSSPVATTLLGRGGFTAQMEKAFPYFFSASPQASPAARRSADEARGGGEEGKKSCGSRETHDCPGEALRHAREAGSGCGREAAALLRDAKSALDKVCRQSGQWSVLREAGCPRGDDEGRQFEKHFTCSSLASPLTTFEGERELPPARAAAAAGLTFSSPSPAQFFSAESPFPWAPSLPPSAPQAAPFASASPGLGGVNAPGRLARPPLASALSAVAALSQDLDAAEQRETAAASGLFSKRPFQAEREGSSVGCEAFPSLYSAAERESPAPPQGQPPARRPAFPSLVVGASLCARAGDARAAAGRETSTAFIPDARLLHGGDLCAFPAAASQDIPRGGARGGDAGGPREERNGVFRGARGVSARFLPPARPLGGGGDDPRHAFFVDQMCEGEGELRFTHFFAGEPPADAPREGSLPLAALSASSSFSHAQGSPPRAFASFLSLSGHAADRLNL</sequence>
<dbReference type="RefSeq" id="XP_029221835.1">
    <property type="nucleotide sequence ID" value="XM_029358923.1"/>
</dbReference>
<feature type="compositionally biased region" description="Basic and acidic residues" evidence="1">
    <location>
        <begin position="72"/>
        <end position="96"/>
    </location>
</feature>
<keyword evidence="3" id="KW-1185">Reference proteome</keyword>
<reference evidence="2 3" key="1">
    <citation type="submission" date="2017-09" db="EMBL/GenBank/DDBJ databases">
        <title>Genome sequencing of Besnoitia besnoiti strain Bb-Ger1.</title>
        <authorList>
            <person name="Schares G."/>
            <person name="Venepally P."/>
            <person name="Lorenzi H.A."/>
        </authorList>
    </citation>
    <scope>NUCLEOTIDE SEQUENCE [LARGE SCALE GENOMIC DNA]</scope>
    <source>
        <strain evidence="2 3">Bb-Ger1</strain>
    </source>
</reference>
<proteinExistence type="predicted"/>
<dbReference type="AlphaFoldDB" id="A0A2A9MNL7"/>
<dbReference type="Proteomes" id="UP000224006">
    <property type="component" value="Chromosome I"/>
</dbReference>
<dbReference type="VEuPathDB" id="ToxoDB:BESB_001680"/>
<evidence type="ECO:0000313" key="2">
    <source>
        <dbReference type="EMBL" id="PFH37826.1"/>
    </source>
</evidence>
<comment type="caution">
    <text evidence="2">The sequence shown here is derived from an EMBL/GenBank/DDBJ whole genome shotgun (WGS) entry which is preliminary data.</text>
</comment>
<evidence type="ECO:0000313" key="3">
    <source>
        <dbReference type="Proteomes" id="UP000224006"/>
    </source>
</evidence>
<organism evidence="2 3">
    <name type="scientific">Besnoitia besnoiti</name>
    <name type="common">Apicomplexan protozoan</name>
    <dbReference type="NCBI Taxonomy" id="94643"/>
    <lineage>
        <taxon>Eukaryota</taxon>
        <taxon>Sar</taxon>
        <taxon>Alveolata</taxon>
        <taxon>Apicomplexa</taxon>
        <taxon>Conoidasida</taxon>
        <taxon>Coccidia</taxon>
        <taxon>Eucoccidiorida</taxon>
        <taxon>Eimeriorina</taxon>
        <taxon>Sarcocystidae</taxon>
        <taxon>Besnoitia</taxon>
    </lineage>
</organism>
<gene>
    <name evidence="2" type="ORF">BESB_001680</name>
</gene>
<name>A0A2A9MNL7_BESBE</name>